<protein>
    <submittedName>
        <fullName evidence="2">Uncharacterized protein</fullName>
    </submittedName>
</protein>
<accession>A0A1X7V0Z8</accession>
<proteinExistence type="predicted"/>
<keyword evidence="1" id="KW-0732">Signal</keyword>
<dbReference type="EnsemblMetazoa" id="Aqu2.1.33616_001">
    <property type="protein sequence ID" value="Aqu2.1.33616_001"/>
    <property type="gene ID" value="Aqu2.1.33616"/>
</dbReference>
<dbReference type="InParanoid" id="A0A1X7V0Z8"/>
<evidence type="ECO:0000313" key="2">
    <source>
        <dbReference type="EnsemblMetazoa" id="Aqu2.1.33616_001"/>
    </source>
</evidence>
<dbReference type="AlphaFoldDB" id="A0A1X7V0Z8"/>
<organism evidence="2">
    <name type="scientific">Amphimedon queenslandica</name>
    <name type="common">Sponge</name>
    <dbReference type="NCBI Taxonomy" id="400682"/>
    <lineage>
        <taxon>Eukaryota</taxon>
        <taxon>Metazoa</taxon>
        <taxon>Porifera</taxon>
        <taxon>Demospongiae</taxon>
        <taxon>Heteroscleromorpha</taxon>
        <taxon>Haplosclerida</taxon>
        <taxon>Niphatidae</taxon>
        <taxon>Amphimedon</taxon>
    </lineage>
</organism>
<evidence type="ECO:0000256" key="1">
    <source>
        <dbReference type="SAM" id="SignalP"/>
    </source>
</evidence>
<feature type="signal peptide" evidence="1">
    <location>
        <begin position="1"/>
        <end position="27"/>
    </location>
</feature>
<name>A0A1X7V0Z8_AMPQE</name>
<feature type="chain" id="PRO_5013390336" evidence="1">
    <location>
        <begin position="28"/>
        <end position="240"/>
    </location>
</feature>
<reference evidence="2" key="1">
    <citation type="submission" date="2017-05" db="UniProtKB">
        <authorList>
            <consortium name="EnsemblMetazoa"/>
        </authorList>
    </citation>
    <scope>IDENTIFICATION</scope>
</reference>
<sequence length="240" mass="25577">MSNFSISTKFAAVCCLFVAAVISQGAATNNLQKSLLVKFSKEHSTRQDNGANQCVTTFNNSLPQSCNISALLDLDPTSDLSDAQLAEINQAYSRHCISSCIDPFITFYRCLSTANNVPSATINFQTEFLQNGICGQESGDYCPVLIARQNRTNSAAFDQTDACNFGNAGIVCSSTTSARCLNSLTRVASLIGCCARPYIGSGIDSCSGVNADPSCNSPANKVYPLATLSFIAVILLTFFF</sequence>